<dbReference type="RefSeq" id="WP_179722585.1">
    <property type="nucleotide sequence ID" value="NZ_BAABFH010000001.1"/>
</dbReference>
<dbReference type="PANTHER" id="PTHR33542:SF5">
    <property type="entry name" value="FERROCHELATASE CHE1"/>
    <property type="match status" value="1"/>
</dbReference>
<dbReference type="PANTHER" id="PTHR33542">
    <property type="entry name" value="SIROHYDROCHLORIN FERROCHELATASE, CHLOROPLASTIC"/>
    <property type="match status" value="1"/>
</dbReference>
<dbReference type="SUPFAM" id="SSF53800">
    <property type="entry name" value="Chelatase"/>
    <property type="match status" value="1"/>
</dbReference>
<organism evidence="3 4">
    <name type="scientific">Saccharopolyspora hordei</name>
    <dbReference type="NCBI Taxonomy" id="1838"/>
    <lineage>
        <taxon>Bacteria</taxon>
        <taxon>Bacillati</taxon>
        <taxon>Actinomycetota</taxon>
        <taxon>Actinomycetes</taxon>
        <taxon>Pseudonocardiales</taxon>
        <taxon>Pseudonocardiaceae</taxon>
        <taxon>Saccharopolyspora</taxon>
    </lineage>
</organism>
<dbReference type="GO" id="GO:0016829">
    <property type="term" value="F:lyase activity"/>
    <property type="evidence" value="ECO:0007669"/>
    <property type="project" value="UniProtKB-KW"/>
</dbReference>
<dbReference type="EMBL" id="JACCFJ010000001">
    <property type="protein sequence ID" value="NYI84933.1"/>
    <property type="molecule type" value="Genomic_DNA"/>
</dbReference>
<keyword evidence="1" id="KW-0479">Metal-binding</keyword>
<gene>
    <name evidence="3" type="ORF">HNR68_003563</name>
</gene>
<name>A0A853AQ98_9PSEU</name>
<accession>A0A853AQ98</accession>
<reference evidence="3 4" key="1">
    <citation type="submission" date="2020-07" db="EMBL/GenBank/DDBJ databases">
        <title>Sequencing the genomes of 1000 actinobacteria strains.</title>
        <authorList>
            <person name="Klenk H.-P."/>
        </authorList>
    </citation>
    <scope>NUCLEOTIDE SEQUENCE [LARGE SCALE GENOMIC DNA]</scope>
    <source>
        <strain evidence="3 4">DSM 44065</strain>
    </source>
</reference>
<dbReference type="InterPro" id="IPR002762">
    <property type="entry name" value="CbiX-like"/>
</dbReference>
<keyword evidence="4" id="KW-1185">Reference proteome</keyword>
<comment type="caution">
    <text evidence="3">The sequence shown here is derived from an EMBL/GenBank/DDBJ whole genome shotgun (WGS) entry which is preliminary data.</text>
</comment>
<sequence length="241" mass="25062">MSPSLLLVAHGTRDPAGPRVVERLAAATADRLDVPVRVAYVDVIGPTVVEALRGLDGPVVAVPAFLAAGYHVRTDLPAQVAASGRRDVVLGRSLGPAPQLAAVMLERLRAAGWRPGARVVFAAAGSSDERALADVRTAARLLGLRCGQRLVPSYVSTARPATAEVCRPGDVVAPYLLAPGLFHRRLAGLPVAGVADPIGDHPAVVELLARRYQAAWAEAGTRAGRVVPLGTAGYPHWDGIA</sequence>
<dbReference type="InterPro" id="IPR050963">
    <property type="entry name" value="Sirohydro_Cobaltochel/CbiX"/>
</dbReference>
<dbReference type="Pfam" id="PF01903">
    <property type="entry name" value="CbiX"/>
    <property type="match status" value="1"/>
</dbReference>
<dbReference type="GO" id="GO:0046872">
    <property type="term" value="F:metal ion binding"/>
    <property type="evidence" value="ECO:0007669"/>
    <property type="project" value="UniProtKB-KW"/>
</dbReference>
<proteinExistence type="predicted"/>
<evidence type="ECO:0000313" key="4">
    <source>
        <dbReference type="Proteomes" id="UP000587002"/>
    </source>
</evidence>
<evidence type="ECO:0000313" key="3">
    <source>
        <dbReference type="EMBL" id="NYI84933.1"/>
    </source>
</evidence>
<dbReference type="AlphaFoldDB" id="A0A853AQ98"/>
<evidence type="ECO:0000256" key="1">
    <source>
        <dbReference type="ARBA" id="ARBA00022723"/>
    </source>
</evidence>
<dbReference type="Proteomes" id="UP000587002">
    <property type="component" value="Unassembled WGS sequence"/>
</dbReference>
<dbReference type="Gene3D" id="3.40.50.1400">
    <property type="match status" value="2"/>
</dbReference>
<evidence type="ECO:0000256" key="2">
    <source>
        <dbReference type="ARBA" id="ARBA00023239"/>
    </source>
</evidence>
<keyword evidence="2" id="KW-0456">Lyase</keyword>
<dbReference type="CDD" id="cd03416">
    <property type="entry name" value="CbiX_SirB_N"/>
    <property type="match status" value="1"/>
</dbReference>
<protein>
    <submittedName>
        <fullName evidence="3">Sirohydrochlorin ferrochelatase</fullName>
    </submittedName>
</protein>